<accession>A0A6A6HM98</accession>
<keyword evidence="7" id="KW-0762">Sugar transport</keyword>
<feature type="transmembrane region" description="Helical" evidence="6">
    <location>
        <begin position="278"/>
        <end position="295"/>
    </location>
</feature>
<evidence type="ECO:0000256" key="6">
    <source>
        <dbReference type="SAM" id="Phobius"/>
    </source>
</evidence>
<evidence type="ECO:0000256" key="2">
    <source>
        <dbReference type="ARBA" id="ARBA00022692"/>
    </source>
</evidence>
<gene>
    <name evidence="7" type="ORF">EV356DRAFT_572689</name>
</gene>
<organism evidence="7 8">
    <name type="scientific">Viridothelium virens</name>
    <name type="common">Speckled blister lichen</name>
    <name type="synonym">Trypethelium virens</name>
    <dbReference type="NCBI Taxonomy" id="1048519"/>
    <lineage>
        <taxon>Eukaryota</taxon>
        <taxon>Fungi</taxon>
        <taxon>Dikarya</taxon>
        <taxon>Ascomycota</taxon>
        <taxon>Pezizomycotina</taxon>
        <taxon>Dothideomycetes</taxon>
        <taxon>Dothideomycetes incertae sedis</taxon>
        <taxon>Trypetheliales</taxon>
        <taxon>Trypetheliaceae</taxon>
        <taxon>Viridothelium</taxon>
    </lineage>
</organism>
<dbReference type="PIRSF" id="PIRSF005799">
    <property type="entry name" value="UDP-gal_transpt"/>
    <property type="match status" value="1"/>
</dbReference>
<dbReference type="Proteomes" id="UP000800092">
    <property type="component" value="Unassembled WGS sequence"/>
</dbReference>
<keyword evidence="2 6" id="KW-0812">Transmembrane</keyword>
<feature type="transmembrane region" description="Helical" evidence="6">
    <location>
        <begin position="237"/>
        <end position="258"/>
    </location>
</feature>
<feature type="transmembrane region" description="Helical" evidence="6">
    <location>
        <begin position="365"/>
        <end position="382"/>
    </location>
</feature>
<dbReference type="EMBL" id="ML991773">
    <property type="protein sequence ID" value="KAF2239235.1"/>
    <property type="molecule type" value="Genomic_DNA"/>
</dbReference>
<feature type="transmembrane region" description="Helical" evidence="6">
    <location>
        <begin position="315"/>
        <end position="335"/>
    </location>
</feature>
<feature type="transmembrane region" description="Helical" evidence="6">
    <location>
        <begin position="342"/>
        <end position="359"/>
    </location>
</feature>
<evidence type="ECO:0000256" key="4">
    <source>
        <dbReference type="ARBA" id="ARBA00023136"/>
    </source>
</evidence>
<reference evidence="7" key="1">
    <citation type="journal article" date="2020" name="Stud. Mycol.">
        <title>101 Dothideomycetes genomes: a test case for predicting lifestyles and emergence of pathogens.</title>
        <authorList>
            <person name="Haridas S."/>
            <person name="Albert R."/>
            <person name="Binder M."/>
            <person name="Bloem J."/>
            <person name="Labutti K."/>
            <person name="Salamov A."/>
            <person name="Andreopoulos B."/>
            <person name="Baker S."/>
            <person name="Barry K."/>
            <person name="Bills G."/>
            <person name="Bluhm B."/>
            <person name="Cannon C."/>
            <person name="Castanera R."/>
            <person name="Culley D."/>
            <person name="Daum C."/>
            <person name="Ezra D."/>
            <person name="Gonzalez J."/>
            <person name="Henrissat B."/>
            <person name="Kuo A."/>
            <person name="Liang C."/>
            <person name="Lipzen A."/>
            <person name="Lutzoni F."/>
            <person name="Magnuson J."/>
            <person name="Mondo S."/>
            <person name="Nolan M."/>
            <person name="Ohm R."/>
            <person name="Pangilinan J."/>
            <person name="Park H.-J."/>
            <person name="Ramirez L."/>
            <person name="Alfaro M."/>
            <person name="Sun H."/>
            <person name="Tritt A."/>
            <person name="Yoshinaga Y."/>
            <person name="Zwiers L.-H."/>
            <person name="Turgeon B."/>
            <person name="Goodwin S."/>
            <person name="Spatafora J."/>
            <person name="Crous P."/>
            <person name="Grigoriev I."/>
        </authorList>
    </citation>
    <scope>NUCLEOTIDE SEQUENCE</scope>
    <source>
        <strain evidence="7">Tuck. ex Michener</strain>
    </source>
</reference>
<feature type="compositionally biased region" description="Polar residues" evidence="5">
    <location>
        <begin position="425"/>
        <end position="435"/>
    </location>
</feature>
<sequence>MADPNRRTPTIGGVPLKHISLMTLTVQNSALILIMHYSRIMPPVGGHRYFTSTAVFLNEVIKLTISLTMALYDISSNLPPSSPATTLFSTLSTAVFTGDSWKLAIPAMLYTLQNSLQYLAVSNLEAATFQVTYQLKILTTALFSVMMLGRSLSVRKWVSLILLAVGVAIVQIPSQNNPADVSHVKGLEDTQAKFFWPRSMAQMRNFGNAAVAGLHKRSATYAGIDKDVALHNPQLNASIGLLAVVVACLLSGLAGVYFEKVLKDRTGNPHASLWVRNVQLSFYSLFPALFVGVIFKDGEDIAKYGFFSGYNWVVWAAVVFQAFGGVVVASVINYADNIAKNFATSISILLSVLGSVVFFRFSISANYIIGTSIVLAATYLYSSRDRSRPPPIRIADYEKTTISGSPAYFDETSFVLPKSPLKTEAISTSRPGTPTSERRSFLRDDRKVNAKRDV</sequence>
<protein>
    <submittedName>
        <fullName evidence="7">Nucleotide-sugar transporter</fullName>
    </submittedName>
</protein>
<proteinExistence type="predicted"/>
<evidence type="ECO:0000313" key="7">
    <source>
        <dbReference type="EMBL" id="KAF2239235.1"/>
    </source>
</evidence>
<comment type="subcellular location">
    <subcellularLocation>
        <location evidence="1">Membrane</location>
        <topology evidence="1">Multi-pass membrane protein</topology>
    </subcellularLocation>
</comment>
<dbReference type="InterPro" id="IPR007271">
    <property type="entry name" value="Nuc_sug_transpt"/>
</dbReference>
<keyword evidence="4 6" id="KW-0472">Membrane</keyword>
<keyword evidence="8" id="KW-1185">Reference proteome</keyword>
<dbReference type="GO" id="GO:0000139">
    <property type="term" value="C:Golgi membrane"/>
    <property type="evidence" value="ECO:0007669"/>
    <property type="project" value="InterPro"/>
</dbReference>
<evidence type="ECO:0000256" key="5">
    <source>
        <dbReference type="SAM" id="MobiDB-lite"/>
    </source>
</evidence>
<feature type="transmembrane region" description="Helical" evidence="6">
    <location>
        <begin position="157"/>
        <end position="174"/>
    </location>
</feature>
<keyword evidence="7" id="KW-0813">Transport</keyword>
<evidence type="ECO:0000256" key="3">
    <source>
        <dbReference type="ARBA" id="ARBA00022989"/>
    </source>
</evidence>
<dbReference type="InterPro" id="IPR037185">
    <property type="entry name" value="EmrE-like"/>
</dbReference>
<keyword evidence="3 6" id="KW-1133">Transmembrane helix</keyword>
<name>A0A6A6HM98_VIRVR</name>
<dbReference type="OrthoDB" id="408493at2759"/>
<dbReference type="Pfam" id="PF04142">
    <property type="entry name" value="Nuc_sug_transp"/>
    <property type="match status" value="1"/>
</dbReference>
<dbReference type="SUPFAM" id="SSF103481">
    <property type="entry name" value="Multidrug resistance efflux transporter EmrE"/>
    <property type="match status" value="1"/>
</dbReference>
<dbReference type="PANTHER" id="PTHR10231">
    <property type="entry name" value="NUCLEOTIDE-SUGAR TRANSMEMBRANE TRANSPORTER"/>
    <property type="match status" value="1"/>
</dbReference>
<dbReference type="NCBIfam" id="TIGR00803">
    <property type="entry name" value="nst"/>
    <property type="match status" value="2"/>
</dbReference>
<dbReference type="AlphaFoldDB" id="A0A6A6HM98"/>
<dbReference type="GO" id="GO:0015165">
    <property type="term" value="F:pyrimidine nucleotide-sugar transmembrane transporter activity"/>
    <property type="evidence" value="ECO:0007669"/>
    <property type="project" value="InterPro"/>
</dbReference>
<feature type="compositionally biased region" description="Basic and acidic residues" evidence="5">
    <location>
        <begin position="436"/>
        <end position="454"/>
    </location>
</feature>
<evidence type="ECO:0000256" key="1">
    <source>
        <dbReference type="ARBA" id="ARBA00004141"/>
    </source>
</evidence>
<evidence type="ECO:0000313" key="8">
    <source>
        <dbReference type="Proteomes" id="UP000800092"/>
    </source>
</evidence>
<feature type="region of interest" description="Disordered" evidence="5">
    <location>
        <begin position="423"/>
        <end position="454"/>
    </location>
</feature>